<dbReference type="Proteomes" id="UP000807115">
    <property type="component" value="Chromosome 3"/>
</dbReference>
<evidence type="ECO:0000313" key="1">
    <source>
        <dbReference type="EMBL" id="KAG0540359.1"/>
    </source>
</evidence>
<dbReference type="Gramene" id="EES03960">
    <property type="protein sequence ID" value="EES03960"/>
    <property type="gene ID" value="SORBI_3003G372750"/>
</dbReference>
<dbReference type="OMA" id="DINCENW"/>
<dbReference type="EMBL" id="CM027682">
    <property type="protein sequence ID" value="KAG0540359.1"/>
    <property type="molecule type" value="Genomic_DNA"/>
</dbReference>
<reference evidence="1" key="1">
    <citation type="journal article" date="2019" name="BMC Genomics">
        <title>A new reference genome for Sorghum bicolor reveals high levels of sequence similarity between sweet and grain genotypes: implications for the genetics of sugar metabolism.</title>
        <authorList>
            <person name="Cooper E.A."/>
            <person name="Brenton Z.W."/>
            <person name="Flinn B.S."/>
            <person name="Jenkins J."/>
            <person name="Shu S."/>
            <person name="Flowers D."/>
            <person name="Luo F."/>
            <person name="Wang Y."/>
            <person name="Xia P."/>
            <person name="Barry K."/>
            <person name="Daum C."/>
            <person name="Lipzen A."/>
            <person name="Yoshinaga Y."/>
            <person name="Schmutz J."/>
            <person name="Saski C."/>
            <person name="Vermerris W."/>
            <person name="Kresovich S."/>
        </authorList>
    </citation>
    <scope>NUCLEOTIDE SEQUENCE</scope>
</reference>
<proteinExistence type="predicted"/>
<name>A0A921RHI8_SORBI</name>
<comment type="caution">
    <text evidence="1">The sequence shown here is derived from an EMBL/GenBank/DDBJ whole genome shotgun (WGS) entry which is preliminary data.</text>
</comment>
<gene>
    <name evidence="1" type="ORF">BDA96_03G402000</name>
</gene>
<dbReference type="AlphaFoldDB" id="A0A921RHI8"/>
<sequence length="119" mass="13713">MTMSQGLKMFLSHYGFDVEQEMLIEQIIATSCALFDCDAVYKKHFEYLGNASVCFKKVSDINCENWGARKLATALKVVCCPEEEDYFHKVLSEDELLKLKEEAPKYKDLVSKVHLHENL</sequence>
<organism evidence="1 2">
    <name type="scientific">Sorghum bicolor</name>
    <name type="common">Sorghum</name>
    <name type="synonym">Sorghum vulgare</name>
    <dbReference type="NCBI Taxonomy" id="4558"/>
    <lineage>
        <taxon>Eukaryota</taxon>
        <taxon>Viridiplantae</taxon>
        <taxon>Streptophyta</taxon>
        <taxon>Embryophyta</taxon>
        <taxon>Tracheophyta</taxon>
        <taxon>Spermatophyta</taxon>
        <taxon>Magnoliopsida</taxon>
        <taxon>Liliopsida</taxon>
        <taxon>Poales</taxon>
        <taxon>Poaceae</taxon>
        <taxon>PACMAD clade</taxon>
        <taxon>Panicoideae</taxon>
        <taxon>Andropogonodae</taxon>
        <taxon>Andropogoneae</taxon>
        <taxon>Sorghinae</taxon>
        <taxon>Sorghum</taxon>
    </lineage>
</organism>
<evidence type="ECO:0000313" key="2">
    <source>
        <dbReference type="Proteomes" id="UP000807115"/>
    </source>
</evidence>
<protein>
    <submittedName>
        <fullName evidence="1">Uncharacterized protein</fullName>
    </submittedName>
</protein>
<reference evidence="1" key="2">
    <citation type="submission" date="2020-10" db="EMBL/GenBank/DDBJ databases">
        <authorList>
            <person name="Cooper E.A."/>
            <person name="Brenton Z.W."/>
            <person name="Flinn B.S."/>
            <person name="Jenkins J."/>
            <person name="Shu S."/>
            <person name="Flowers D."/>
            <person name="Luo F."/>
            <person name="Wang Y."/>
            <person name="Xia P."/>
            <person name="Barry K."/>
            <person name="Daum C."/>
            <person name="Lipzen A."/>
            <person name="Yoshinaga Y."/>
            <person name="Schmutz J."/>
            <person name="Saski C."/>
            <person name="Vermerris W."/>
            <person name="Kresovich S."/>
        </authorList>
    </citation>
    <scope>NUCLEOTIDE SEQUENCE</scope>
</reference>
<accession>A0A921RHI8</accession>